<dbReference type="GO" id="GO:0043565">
    <property type="term" value="F:sequence-specific DNA binding"/>
    <property type="evidence" value="ECO:0007669"/>
    <property type="project" value="InterPro"/>
</dbReference>
<feature type="compositionally biased region" description="Low complexity" evidence="7">
    <location>
        <begin position="269"/>
        <end position="282"/>
    </location>
</feature>
<protein>
    <submittedName>
        <fullName evidence="9">WRKY transcription factor</fullName>
    </submittedName>
</protein>
<evidence type="ECO:0000256" key="7">
    <source>
        <dbReference type="SAM" id="MobiDB-lite"/>
    </source>
</evidence>
<dbReference type="EMBL" id="JARAOO010000010">
    <property type="protein sequence ID" value="KAJ7953869.1"/>
    <property type="molecule type" value="Genomic_DNA"/>
</dbReference>
<dbReference type="FunFam" id="2.20.25.80:FF:000001">
    <property type="entry name" value="WRKY transcription factor 33"/>
    <property type="match status" value="1"/>
</dbReference>
<accession>A0AAD7L926</accession>
<feature type="compositionally biased region" description="Polar residues" evidence="7">
    <location>
        <begin position="442"/>
        <end position="462"/>
    </location>
</feature>
<feature type="region of interest" description="Disordered" evidence="7">
    <location>
        <begin position="1"/>
        <end position="36"/>
    </location>
</feature>
<dbReference type="SMART" id="SM00774">
    <property type="entry name" value="WRKY"/>
    <property type="match status" value="2"/>
</dbReference>
<evidence type="ECO:0000256" key="4">
    <source>
        <dbReference type="ARBA" id="ARBA00023125"/>
    </source>
</evidence>
<reference evidence="9" key="1">
    <citation type="journal article" date="2023" name="Science">
        <title>Elucidation of the pathway for biosynthesis of saponin adjuvants from the soapbark tree.</title>
        <authorList>
            <person name="Reed J."/>
            <person name="Orme A."/>
            <person name="El-Demerdash A."/>
            <person name="Owen C."/>
            <person name="Martin L.B.B."/>
            <person name="Misra R.C."/>
            <person name="Kikuchi S."/>
            <person name="Rejzek M."/>
            <person name="Martin A.C."/>
            <person name="Harkess A."/>
            <person name="Leebens-Mack J."/>
            <person name="Louveau T."/>
            <person name="Stephenson M.J."/>
            <person name="Osbourn A."/>
        </authorList>
    </citation>
    <scope>NUCLEOTIDE SEQUENCE</scope>
    <source>
        <strain evidence="9">S10</strain>
    </source>
</reference>
<dbReference type="InterPro" id="IPR036576">
    <property type="entry name" value="WRKY_dom_sf"/>
</dbReference>
<dbReference type="SUPFAM" id="SSF118290">
    <property type="entry name" value="WRKY DNA-binding domain"/>
    <property type="match status" value="2"/>
</dbReference>
<dbReference type="Proteomes" id="UP001163823">
    <property type="component" value="Chromosome 10"/>
</dbReference>
<feature type="compositionally biased region" description="Acidic residues" evidence="7">
    <location>
        <begin position="323"/>
        <end position="332"/>
    </location>
</feature>
<proteinExistence type="predicted"/>
<keyword evidence="2" id="KW-0677">Repeat</keyword>
<evidence type="ECO:0000256" key="6">
    <source>
        <dbReference type="ARBA" id="ARBA00023242"/>
    </source>
</evidence>
<comment type="caution">
    <text evidence="9">The sequence shown here is derived from an EMBL/GenBank/DDBJ whole genome shotgun (WGS) entry which is preliminary data.</text>
</comment>
<feature type="compositionally biased region" description="Polar residues" evidence="7">
    <location>
        <begin position="183"/>
        <end position="193"/>
    </location>
</feature>
<name>A0AAD7L926_QUISA</name>
<sequence>MDHEGQERASSSNSSAPPSRPTITLPPRTSMESLFNGGVPGGGFGFSPGPMTLVSSFFSDNDDSKSFSQLLAGAMSSPAAVPSKLDGFPPLEERDSYVGTGFKQNRLAGLAISQSPNFTIPPGLSPAGLLDSSGLFSPAQGPLGMTHQQALAQVTAQATQAHSHMHIQTDYSSSVSAEPATSLAQRLQSSSLTVDKPADDGYNWRKYGQKQMKGSEFPRSYYKCTHRGCPVKKKVERSLDGQVTAIIYRGQHNHQPPEPTTRRPKDTGNPNENSNNKGNSDSASQPPARNLKRSKEGIASYSMSKKDQEYSQTTAEHLSGTSDSEEVGDAETGEDRKDEDEPHPKRRNPEVRVPEPASSHRTVTESRIIVQTTSKVDLLDDGYRWRKYGQKVVKGNPYPRSYYKCTAQGCNVRKHVERASTDPKDVITTYEGKHNHDVPAAKTSSHNIASNSASQLKSNTTVTEKHTFNNRDLAGNDQRPVASLRLKEEQIT</sequence>
<keyword evidence="4" id="KW-0238">DNA-binding</keyword>
<evidence type="ECO:0000256" key="5">
    <source>
        <dbReference type="ARBA" id="ARBA00023163"/>
    </source>
</evidence>
<dbReference type="InterPro" id="IPR044810">
    <property type="entry name" value="WRKY_plant"/>
</dbReference>
<feature type="region of interest" description="Disordered" evidence="7">
    <location>
        <begin position="247"/>
        <end position="365"/>
    </location>
</feature>
<evidence type="ECO:0000313" key="9">
    <source>
        <dbReference type="EMBL" id="KAJ7953869.1"/>
    </source>
</evidence>
<evidence type="ECO:0000256" key="1">
    <source>
        <dbReference type="ARBA" id="ARBA00004123"/>
    </source>
</evidence>
<gene>
    <name evidence="9" type="ORF">O6P43_025512</name>
</gene>
<keyword evidence="3" id="KW-0805">Transcription regulation</keyword>
<keyword evidence="10" id="KW-1185">Reference proteome</keyword>
<keyword evidence="6" id="KW-0539">Nucleus</keyword>
<feature type="compositionally biased region" description="Basic and acidic residues" evidence="7">
    <location>
        <begin position="333"/>
        <end position="353"/>
    </location>
</feature>
<evidence type="ECO:0000256" key="2">
    <source>
        <dbReference type="ARBA" id="ARBA00022737"/>
    </source>
</evidence>
<feature type="domain" description="WRKY" evidence="8">
    <location>
        <begin position="199"/>
        <end position="257"/>
    </location>
</feature>
<feature type="compositionally biased region" description="Low complexity" evidence="7">
    <location>
        <begin position="8"/>
        <end position="17"/>
    </location>
</feature>
<dbReference type="InterPro" id="IPR003657">
    <property type="entry name" value="WRKY_dom"/>
</dbReference>
<dbReference type="PROSITE" id="PS50811">
    <property type="entry name" value="WRKY"/>
    <property type="match status" value="2"/>
</dbReference>
<dbReference type="GO" id="GO:0005634">
    <property type="term" value="C:nucleus"/>
    <property type="evidence" value="ECO:0007669"/>
    <property type="project" value="UniProtKB-SubCell"/>
</dbReference>
<feature type="region of interest" description="Disordered" evidence="7">
    <location>
        <begin position="183"/>
        <end position="205"/>
    </location>
</feature>
<dbReference type="PANTHER" id="PTHR31221">
    <property type="entry name" value="WRKY TRANSCRIPTION FACTOR PROTEIN 1-RELATED"/>
    <property type="match status" value="1"/>
</dbReference>
<dbReference type="GO" id="GO:0003700">
    <property type="term" value="F:DNA-binding transcription factor activity"/>
    <property type="evidence" value="ECO:0007669"/>
    <property type="project" value="InterPro"/>
</dbReference>
<organism evidence="9 10">
    <name type="scientific">Quillaja saponaria</name>
    <name type="common">Soap bark tree</name>
    <dbReference type="NCBI Taxonomy" id="32244"/>
    <lineage>
        <taxon>Eukaryota</taxon>
        <taxon>Viridiplantae</taxon>
        <taxon>Streptophyta</taxon>
        <taxon>Embryophyta</taxon>
        <taxon>Tracheophyta</taxon>
        <taxon>Spermatophyta</taxon>
        <taxon>Magnoliopsida</taxon>
        <taxon>eudicotyledons</taxon>
        <taxon>Gunneridae</taxon>
        <taxon>Pentapetalae</taxon>
        <taxon>rosids</taxon>
        <taxon>fabids</taxon>
        <taxon>Fabales</taxon>
        <taxon>Quillajaceae</taxon>
        <taxon>Quillaja</taxon>
    </lineage>
</organism>
<dbReference type="KEGG" id="qsa:O6P43_025512"/>
<evidence type="ECO:0000259" key="8">
    <source>
        <dbReference type="PROSITE" id="PS50811"/>
    </source>
</evidence>
<feature type="compositionally biased region" description="Polar residues" evidence="7">
    <location>
        <begin position="310"/>
        <end position="322"/>
    </location>
</feature>
<dbReference type="AlphaFoldDB" id="A0AAD7L926"/>
<keyword evidence="5" id="KW-0804">Transcription</keyword>
<dbReference type="FunFam" id="2.20.25.80:FF:000006">
    <property type="entry name" value="WRKY transcription factor"/>
    <property type="match status" value="1"/>
</dbReference>
<comment type="subcellular location">
    <subcellularLocation>
        <location evidence="1">Nucleus</location>
    </subcellularLocation>
</comment>
<evidence type="ECO:0000313" key="10">
    <source>
        <dbReference type="Proteomes" id="UP001163823"/>
    </source>
</evidence>
<dbReference type="PANTHER" id="PTHR31221:SF130">
    <property type="entry name" value="WRKY TRANSCRIPTION FACTOR 3-RELATED"/>
    <property type="match status" value="1"/>
</dbReference>
<evidence type="ECO:0000256" key="3">
    <source>
        <dbReference type="ARBA" id="ARBA00023015"/>
    </source>
</evidence>
<dbReference type="Gene3D" id="2.20.25.80">
    <property type="entry name" value="WRKY domain"/>
    <property type="match status" value="2"/>
</dbReference>
<feature type="domain" description="WRKY" evidence="8">
    <location>
        <begin position="374"/>
        <end position="439"/>
    </location>
</feature>
<dbReference type="Pfam" id="PF03106">
    <property type="entry name" value="WRKY"/>
    <property type="match status" value="2"/>
</dbReference>
<feature type="region of interest" description="Disordered" evidence="7">
    <location>
        <begin position="439"/>
        <end position="492"/>
    </location>
</feature>